<dbReference type="CDD" id="cd00267">
    <property type="entry name" value="ABC_ATPase"/>
    <property type="match status" value="1"/>
</dbReference>
<evidence type="ECO:0000313" key="2">
    <source>
        <dbReference type="Proteomes" id="UP001206895"/>
    </source>
</evidence>
<organism evidence="1 2">
    <name type="scientific">Williamsia maris</name>
    <dbReference type="NCBI Taxonomy" id="72806"/>
    <lineage>
        <taxon>Bacteria</taxon>
        <taxon>Bacillati</taxon>
        <taxon>Actinomycetota</taxon>
        <taxon>Actinomycetes</taxon>
        <taxon>Mycobacteriales</taxon>
        <taxon>Nocardiaceae</taxon>
        <taxon>Williamsia</taxon>
    </lineage>
</organism>
<evidence type="ECO:0000313" key="1">
    <source>
        <dbReference type="EMBL" id="MCP2178149.1"/>
    </source>
</evidence>
<dbReference type="Gene3D" id="3.40.50.300">
    <property type="entry name" value="P-loop containing nucleotide triphosphate hydrolases"/>
    <property type="match status" value="1"/>
</dbReference>
<reference evidence="1 2" key="1">
    <citation type="submission" date="2022-06" db="EMBL/GenBank/DDBJ databases">
        <title>Genomic Encyclopedia of Archaeal and Bacterial Type Strains, Phase II (KMG-II): from individual species to whole genera.</title>
        <authorList>
            <person name="Goeker M."/>
        </authorList>
    </citation>
    <scope>NUCLEOTIDE SEQUENCE [LARGE SCALE GENOMIC DNA]</scope>
    <source>
        <strain evidence="1 2">DSM 44693</strain>
    </source>
</reference>
<comment type="caution">
    <text evidence="1">The sequence shown here is derived from an EMBL/GenBank/DDBJ whole genome shotgun (WGS) entry which is preliminary data.</text>
</comment>
<name>A0ABT1HJP1_9NOCA</name>
<dbReference type="PANTHER" id="PTHR37816:SF1">
    <property type="entry name" value="TOXIN"/>
    <property type="match status" value="1"/>
</dbReference>
<dbReference type="Proteomes" id="UP001206895">
    <property type="component" value="Unassembled WGS sequence"/>
</dbReference>
<dbReference type="InterPro" id="IPR052922">
    <property type="entry name" value="Cytidylate_Kinase-2"/>
</dbReference>
<sequence length="196" mass="22376">MGDADSGVLSCEDMLPGEINRVAVAGVSGVGKTTLARQIAGVLDIAHIEIDGLFHGPHWQPRPEFLYDVLDLVDRDRWVTEWQYSEARPLIANRSDLIVWLDLPFWTTTFPRVLRRTLRRRVRSDVLWNGNKEPPLHTVLTDPDHIIRCAISTRHKYDNAVPDLRESYPDLTIVHLRTARQVRSWRAGPLAARACK</sequence>
<gene>
    <name evidence="1" type="ORF">LX13_003990</name>
</gene>
<protein>
    <submittedName>
        <fullName evidence="1">AAA domain-containing protein</fullName>
    </submittedName>
</protein>
<dbReference type="RefSeq" id="WP_253663098.1">
    <property type="nucleotide sequence ID" value="NZ_BAAAJQ010000003.1"/>
</dbReference>
<dbReference type="SUPFAM" id="SSF52540">
    <property type="entry name" value="P-loop containing nucleoside triphosphate hydrolases"/>
    <property type="match status" value="1"/>
</dbReference>
<accession>A0ABT1HJP1</accession>
<proteinExistence type="predicted"/>
<dbReference type="InterPro" id="IPR027417">
    <property type="entry name" value="P-loop_NTPase"/>
</dbReference>
<dbReference type="PANTHER" id="PTHR37816">
    <property type="entry name" value="YALI0E33011P"/>
    <property type="match status" value="1"/>
</dbReference>
<keyword evidence="2" id="KW-1185">Reference proteome</keyword>
<dbReference type="EMBL" id="JAMTCJ010000004">
    <property type="protein sequence ID" value="MCP2178149.1"/>
    <property type="molecule type" value="Genomic_DNA"/>
</dbReference>